<name>A0A7W6EHK6_9HYPH</name>
<feature type="transmembrane region" description="Helical" evidence="1">
    <location>
        <begin position="103"/>
        <end position="121"/>
    </location>
</feature>
<keyword evidence="3" id="KW-1185">Reference proteome</keyword>
<keyword evidence="1" id="KW-1133">Transmembrane helix</keyword>
<dbReference type="Proteomes" id="UP000537592">
    <property type="component" value="Unassembled WGS sequence"/>
</dbReference>
<dbReference type="InterPro" id="IPR018723">
    <property type="entry name" value="DUF2254_membrane"/>
</dbReference>
<gene>
    <name evidence="2" type="ORF">FHS81_002264</name>
</gene>
<accession>A0A7W6EHK6</accession>
<dbReference type="RefSeq" id="WP_183752983.1">
    <property type="nucleotide sequence ID" value="NZ_JACICC010000005.1"/>
</dbReference>
<protein>
    <submittedName>
        <fullName evidence="2">Putative membrane protein</fullName>
    </submittedName>
</protein>
<feature type="transmembrane region" description="Helical" evidence="1">
    <location>
        <begin position="133"/>
        <end position="153"/>
    </location>
</feature>
<evidence type="ECO:0000313" key="2">
    <source>
        <dbReference type="EMBL" id="MBB3810168.1"/>
    </source>
</evidence>
<feature type="transmembrane region" description="Helical" evidence="1">
    <location>
        <begin position="15"/>
        <end position="36"/>
    </location>
</feature>
<dbReference type="EMBL" id="JACICC010000005">
    <property type="protein sequence ID" value="MBB3810168.1"/>
    <property type="molecule type" value="Genomic_DNA"/>
</dbReference>
<organism evidence="2 3">
    <name type="scientific">Pseudochelatococcus contaminans</name>
    <dbReference type="NCBI Taxonomy" id="1538103"/>
    <lineage>
        <taxon>Bacteria</taxon>
        <taxon>Pseudomonadati</taxon>
        <taxon>Pseudomonadota</taxon>
        <taxon>Alphaproteobacteria</taxon>
        <taxon>Hyphomicrobiales</taxon>
        <taxon>Chelatococcaceae</taxon>
        <taxon>Pseudochelatococcus</taxon>
    </lineage>
</organism>
<feature type="transmembrane region" description="Helical" evidence="1">
    <location>
        <begin position="56"/>
        <end position="82"/>
    </location>
</feature>
<evidence type="ECO:0000313" key="3">
    <source>
        <dbReference type="Proteomes" id="UP000537592"/>
    </source>
</evidence>
<dbReference type="Pfam" id="PF10011">
    <property type="entry name" value="DUF2254"/>
    <property type="match status" value="1"/>
</dbReference>
<reference evidence="2 3" key="1">
    <citation type="submission" date="2020-08" db="EMBL/GenBank/DDBJ databases">
        <title>Genomic Encyclopedia of Type Strains, Phase IV (KMG-IV): sequencing the most valuable type-strain genomes for metagenomic binning, comparative biology and taxonomic classification.</title>
        <authorList>
            <person name="Goeker M."/>
        </authorList>
    </citation>
    <scope>NUCLEOTIDE SEQUENCE [LARGE SCALE GENOMIC DNA]</scope>
    <source>
        <strain evidence="2 3">DSM 28760</strain>
    </source>
</reference>
<proteinExistence type="predicted"/>
<comment type="caution">
    <text evidence="2">The sequence shown here is derived from an EMBL/GenBank/DDBJ whole genome shotgun (WGS) entry which is preliminary data.</text>
</comment>
<keyword evidence="1" id="KW-0472">Membrane</keyword>
<keyword evidence="1" id="KW-0812">Transmembrane</keyword>
<sequence length="436" mass="47059">MSRWQWILSRITRRLWVRASLIGALGIVAAVLSAVVEPYIPWQLPGTIGVHAVDSILTIIASSMLAVTTFSLSVVTSAYGAAASQVTPRATRLLIEDRVTQNVLSTFIGSFLFAIVGIVVLKTGAYDARGRVILFIVTIAVIALIVVSLLRWIDHLTRLGLVPETTSRVEDATRRAIRSRLSQPYQGGKRLEGLPPSAVSVLAGDVGYVQHIDMAALAAQCEDVDADIYVTALPGAFLYPDTPIAWIGSCASAETDQNDEDLHEEVRSAFSIGAERSFDQDPRFGLAVMSEIASRALSPATNDPGTAIDVIGRLTRLLTLWAKGPPTIPEDKIAYPRVYVQPLRSQDMFEDAFMLLARDGAEHVEVQIRLQKSLGALARTGDSDFREAALQQAGLALSRAEAGLSLDFDKQRVREAAHRGGVLEGLNHANAAANGQ</sequence>
<evidence type="ECO:0000256" key="1">
    <source>
        <dbReference type="SAM" id="Phobius"/>
    </source>
</evidence>
<dbReference type="AlphaFoldDB" id="A0A7W6EHK6"/>